<keyword evidence="2 4" id="KW-0808">Transferase</keyword>
<evidence type="ECO:0000256" key="2">
    <source>
        <dbReference type="ARBA" id="ARBA00022679"/>
    </source>
</evidence>
<proteinExistence type="predicted"/>
<keyword evidence="1 4" id="KW-0489">Methyltransferase</keyword>
<dbReference type="Proteomes" id="UP001567538">
    <property type="component" value="Unassembled WGS sequence"/>
</dbReference>
<dbReference type="GO" id="GO:0030735">
    <property type="term" value="F:carnosine N-methyltransferase activity"/>
    <property type="evidence" value="ECO:0007669"/>
    <property type="project" value="UniProtKB-EC"/>
</dbReference>
<accession>A0ABD1IFD2</accession>
<keyword evidence="3" id="KW-0949">S-adenosyl-L-methionine</keyword>
<evidence type="ECO:0000256" key="1">
    <source>
        <dbReference type="ARBA" id="ARBA00022603"/>
    </source>
</evidence>
<name>A0ABD1IFD2_SALDI</name>
<dbReference type="EMBL" id="JBEAFC010000002">
    <property type="protein sequence ID" value="KAL1566523.1"/>
    <property type="molecule type" value="Genomic_DNA"/>
</dbReference>
<sequence length="121" mass="13896">MSSIEDDEFRRRKLEEVLEVKSLRRIISAYLNYPEAAEEDFRRYERCFSKLPLSYKELLSHLPLEFQKVRCAGIIEGFSMCGGDFIEVYSDPSQVGGIANVGNQYMSSYWSLGCSCDLLLS</sequence>
<evidence type="ECO:0000313" key="5">
    <source>
        <dbReference type="Proteomes" id="UP001567538"/>
    </source>
</evidence>
<dbReference type="PANTHER" id="PTHR12303:SF6">
    <property type="entry name" value="CARNOSINE N-METHYLTRANSFERASE"/>
    <property type="match status" value="1"/>
</dbReference>
<gene>
    <name evidence="4" type="ORF">AAHA92_02129</name>
</gene>
<reference evidence="4 5" key="1">
    <citation type="submission" date="2024-06" db="EMBL/GenBank/DDBJ databases">
        <title>A chromosome level genome sequence of Diviner's sage (Salvia divinorum).</title>
        <authorList>
            <person name="Ford S.A."/>
            <person name="Ro D.-K."/>
            <person name="Ness R.W."/>
            <person name="Phillips M.A."/>
        </authorList>
    </citation>
    <scope>NUCLEOTIDE SEQUENCE [LARGE SCALE GENOMIC DNA]</scope>
    <source>
        <strain evidence="4">SAF-2024a</strain>
        <tissue evidence="4">Leaf</tissue>
    </source>
</reference>
<evidence type="ECO:0000313" key="4">
    <source>
        <dbReference type="EMBL" id="KAL1566523.1"/>
    </source>
</evidence>
<evidence type="ECO:0000256" key="3">
    <source>
        <dbReference type="ARBA" id="ARBA00022691"/>
    </source>
</evidence>
<comment type="caution">
    <text evidence="4">The sequence shown here is derived from an EMBL/GenBank/DDBJ whole genome shotgun (WGS) entry which is preliminary data.</text>
</comment>
<organism evidence="4 5">
    <name type="scientific">Salvia divinorum</name>
    <name type="common">Maria pastora</name>
    <name type="synonym">Diviner's sage</name>
    <dbReference type="NCBI Taxonomy" id="28513"/>
    <lineage>
        <taxon>Eukaryota</taxon>
        <taxon>Viridiplantae</taxon>
        <taxon>Streptophyta</taxon>
        <taxon>Embryophyta</taxon>
        <taxon>Tracheophyta</taxon>
        <taxon>Spermatophyta</taxon>
        <taxon>Magnoliopsida</taxon>
        <taxon>eudicotyledons</taxon>
        <taxon>Gunneridae</taxon>
        <taxon>Pentapetalae</taxon>
        <taxon>asterids</taxon>
        <taxon>lamiids</taxon>
        <taxon>Lamiales</taxon>
        <taxon>Lamiaceae</taxon>
        <taxon>Nepetoideae</taxon>
        <taxon>Mentheae</taxon>
        <taxon>Salviinae</taxon>
        <taxon>Salvia</taxon>
        <taxon>Salvia subgen. Calosphace</taxon>
    </lineage>
</organism>
<protein>
    <submittedName>
        <fullName evidence="4">Carnosine N-methyltransferase</fullName>
        <ecNumber evidence="4">2.1.1.22</ecNumber>
    </submittedName>
</protein>
<keyword evidence="5" id="KW-1185">Reference proteome</keyword>
<dbReference type="AlphaFoldDB" id="A0ABD1IFD2"/>
<dbReference type="EC" id="2.1.1.22" evidence="4"/>
<dbReference type="InterPro" id="IPR012901">
    <property type="entry name" value="CARME"/>
</dbReference>
<dbReference type="PANTHER" id="PTHR12303">
    <property type="entry name" value="CARNOSINE N-METHYLTRANSFERASE"/>
    <property type="match status" value="1"/>
</dbReference>
<dbReference type="GO" id="GO:0032259">
    <property type="term" value="P:methylation"/>
    <property type="evidence" value="ECO:0007669"/>
    <property type="project" value="UniProtKB-KW"/>
</dbReference>